<dbReference type="AlphaFoldDB" id="A0A814UKY6"/>
<dbReference type="Proteomes" id="UP000682733">
    <property type="component" value="Unassembled WGS sequence"/>
</dbReference>
<evidence type="ECO:0000256" key="1">
    <source>
        <dbReference type="ARBA" id="ARBA00022527"/>
    </source>
</evidence>
<dbReference type="PROSITE" id="PS00107">
    <property type="entry name" value="PROTEIN_KINASE_ATP"/>
    <property type="match status" value="1"/>
</dbReference>
<dbReference type="Proteomes" id="UP000677228">
    <property type="component" value="Unassembled WGS sequence"/>
</dbReference>
<dbReference type="EMBL" id="CAJNOQ010007695">
    <property type="protein sequence ID" value="CAF1176177.1"/>
    <property type="molecule type" value="Genomic_DNA"/>
</dbReference>
<feature type="non-terminal residue" evidence="9">
    <location>
        <position position="1"/>
    </location>
</feature>
<name>A0A814UKY6_9BILA</name>
<dbReference type="GO" id="GO:0005952">
    <property type="term" value="C:cAMP-dependent protein kinase complex"/>
    <property type="evidence" value="ECO:0007669"/>
    <property type="project" value="TreeGrafter"/>
</dbReference>
<dbReference type="PANTHER" id="PTHR24353">
    <property type="entry name" value="CYCLIC NUCLEOTIDE-DEPENDENT PROTEIN KINASE"/>
    <property type="match status" value="1"/>
</dbReference>
<keyword evidence="4" id="KW-0418">Kinase</keyword>
<dbReference type="PROSITE" id="PS00108">
    <property type="entry name" value="PROTEIN_KINASE_ST"/>
    <property type="match status" value="1"/>
</dbReference>
<dbReference type="EMBL" id="CAJNOK010030214">
    <property type="protein sequence ID" value="CAF1457292.1"/>
    <property type="molecule type" value="Genomic_DNA"/>
</dbReference>
<evidence type="ECO:0000256" key="6">
    <source>
        <dbReference type="PROSITE-ProRule" id="PRU10141"/>
    </source>
</evidence>
<keyword evidence="13" id="KW-1185">Reference proteome</keyword>
<dbReference type="InterPro" id="IPR011009">
    <property type="entry name" value="Kinase-like_dom_sf"/>
</dbReference>
<dbReference type="InterPro" id="IPR017441">
    <property type="entry name" value="Protein_kinase_ATP_BS"/>
</dbReference>
<reference evidence="9" key="1">
    <citation type="submission" date="2021-02" db="EMBL/GenBank/DDBJ databases">
        <authorList>
            <person name="Nowell W R."/>
        </authorList>
    </citation>
    <scope>NUCLEOTIDE SEQUENCE</scope>
</reference>
<dbReference type="Proteomes" id="UP000681722">
    <property type="component" value="Unassembled WGS sequence"/>
</dbReference>
<dbReference type="SMART" id="SM00220">
    <property type="entry name" value="S_TKc"/>
    <property type="match status" value="1"/>
</dbReference>
<dbReference type="EMBL" id="CAJOBC010007695">
    <property type="protein sequence ID" value="CAF3940216.1"/>
    <property type="molecule type" value="Genomic_DNA"/>
</dbReference>
<feature type="domain" description="Protein kinase" evidence="8">
    <location>
        <begin position="1"/>
        <end position="239"/>
    </location>
</feature>
<dbReference type="OrthoDB" id="63267at2759"/>
<comment type="caution">
    <text evidence="9">The sequence shown here is derived from an EMBL/GenBank/DDBJ whole genome shotgun (WGS) entry which is preliminary data.</text>
</comment>
<evidence type="ECO:0000313" key="9">
    <source>
        <dbReference type="EMBL" id="CAF1176177.1"/>
    </source>
</evidence>
<evidence type="ECO:0000313" key="13">
    <source>
        <dbReference type="Proteomes" id="UP000663829"/>
    </source>
</evidence>
<protein>
    <recommendedName>
        <fullName evidence="8">Protein kinase domain-containing protein</fullName>
    </recommendedName>
</protein>
<dbReference type="PROSITE" id="PS50011">
    <property type="entry name" value="PROTEIN_KINASE_DOM"/>
    <property type="match status" value="1"/>
</dbReference>
<organism evidence="9 13">
    <name type="scientific">Didymodactylos carnosus</name>
    <dbReference type="NCBI Taxonomy" id="1234261"/>
    <lineage>
        <taxon>Eukaryota</taxon>
        <taxon>Metazoa</taxon>
        <taxon>Spiralia</taxon>
        <taxon>Gnathifera</taxon>
        <taxon>Rotifera</taxon>
        <taxon>Eurotatoria</taxon>
        <taxon>Bdelloidea</taxon>
        <taxon>Philodinida</taxon>
        <taxon>Philodinidae</taxon>
        <taxon>Didymodactylos</taxon>
    </lineage>
</organism>
<comment type="similarity">
    <text evidence="7">Belongs to the protein kinase superfamily.</text>
</comment>
<evidence type="ECO:0000313" key="12">
    <source>
        <dbReference type="EMBL" id="CAF4251175.1"/>
    </source>
</evidence>
<dbReference type="InterPro" id="IPR000719">
    <property type="entry name" value="Prot_kinase_dom"/>
</dbReference>
<proteinExistence type="inferred from homology"/>
<dbReference type="Proteomes" id="UP000663829">
    <property type="component" value="Unassembled WGS sequence"/>
</dbReference>
<dbReference type="GO" id="GO:0005524">
    <property type="term" value="F:ATP binding"/>
    <property type="evidence" value="ECO:0007669"/>
    <property type="project" value="UniProtKB-UniRule"/>
</dbReference>
<dbReference type="InterPro" id="IPR008271">
    <property type="entry name" value="Ser/Thr_kinase_AS"/>
</dbReference>
<dbReference type="Gene3D" id="3.30.200.20">
    <property type="entry name" value="Phosphorylase Kinase, domain 1"/>
    <property type="match status" value="1"/>
</dbReference>
<dbReference type="SUPFAM" id="SSF56112">
    <property type="entry name" value="Protein kinase-like (PK-like)"/>
    <property type="match status" value="1"/>
</dbReference>
<dbReference type="Gene3D" id="1.10.510.10">
    <property type="entry name" value="Transferase(Phosphotransferase) domain 1"/>
    <property type="match status" value="1"/>
</dbReference>
<keyword evidence="1 7" id="KW-0723">Serine/threonine-protein kinase</keyword>
<keyword evidence="3 6" id="KW-0547">Nucleotide-binding</keyword>
<gene>
    <name evidence="9" type="ORF">GPM918_LOCUS22452</name>
    <name evidence="10" type="ORF">OVA965_LOCUS35094</name>
    <name evidence="11" type="ORF">SRO942_LOCUS22450</name>
    <name evidence="12" type="ORF">TMI583_LOCUS36050</name>
</gene>
<sequence length="239" mass="27010">FLGVGSFGHVVLSNNAKTQELVAVKILKRAHIVKTQTVKYVIREKSLLEISSHAFIVRFIEGFKDNANLYIILEYVPCATLYSLIHRIGSLSEKHAPFYAAQIVLGIEYLHTKDILHRDLKPENILLSEDGYIKLTDFGFAKIVSTRTYTLCGTPEYFAPEVCSQRGYGKAAEWWSIGVFIYELCTGSPPYIGRNPDMYLRIRLGQYPDRANFSDDLRSILSGLMNPDLTKRLGNLVKG</sequence>
<evidence type="ECO:0000313" key="10">
    <source>
        <dbReference type="EMBL" id="CAF1457292.1"/>
    </source>
</evidence>
<keyword evidence="2" id="KW-0808">Transferase</keyword>
<accession>A0A814UKY6</accession>
<evidence type="ECO:0000256" key="5">
    <source>
        <dbReference type="ARBA" id="ARBA00022840"/>
    </source>
</evidence>
<evidence type="ECO:0000256" key="7">
    <source>
        <dbReference type="RuleBase" id="RU000304"/>
    </source>
</evidence>
<feature type="binding site" evidence="6">
    <location>
        <position position="25"/>
    </location>
    <ligand>
        <name>ATP</name>
        <dbReference type="ChEBI" id="CHEBI:30616"/>
    </ligand>
</feature>
<dbReference type="GO" id="GO:0004691">
    <property type="term" value="F:cAMP-dependent protein kinase activity"/>
    <property type="evidence" value="ECO:0007669"/>
    <property type="project" value="TreeGrafter"/>
</dbReference>
<evidence type="ECO:0000256" key="3">
    <source>
        <dbReference type="ARBA" id="ARBA00022741"/>
    </source>
</evidence>
<dbReference type="Pfam" id="PF00069">
    <property type="entry name" value="Pkinase"/>
    <property type="match status" value="1"/>
</dbReference>
<keyword evidence="5 6" id="KW-0067">ATP-binding</keyword>
<evidence type="ECO:0000313" key="11">
    <source>
        <dbReference type="EMBL" id="CAF3940216.1"/>
    </source>
</evidence>
<evidence type="ECO:0000259" key="8">
    <source>
        <dbReference type="PROSITE" id="PS50011"/>
    </source>
</evidence>
<evidence type="ECO:0000256" key="2">
    <source>
        <dbReference type="ARBA" id="ARBA00022679"/>
    </source>
</evidence>
<evidence type="ECO:0000256" key="4">
    <source>
        <dbReference type="ARBA" id="ARBA00022777"/>
    </source>
</evidence>
<dbReference type="EMBL" id="CAJOBA010052072">
    <property type="protein sequence ID" value="CAF4251175.1"/>
    <property type="molecule type" value="Genomic_DNA"/>
</dbReference>
<dbReference type="PANTHER" id="PTHR24353:SF37">
    <property type="entry name" value="CAMP-DEPENDENT PROTEIN KINASE CATALYTIC SUBUNIT PRKX"/>
    <property type="match status" value="1"/>
</dbReference>
<dbReference type="PIRSF" id="PIRSF000654">
    <property type="entry name" value="Integrin-linked_kinase"/>
    <property type="match status" value="1"/>
</dbReference>